<feature type="domain" description="4Fe-4S ferredoxin-type" evidence="12">
    <location>
        <begin position="169"/>
        <end position="202"/>
    </location>
</feature>
<dbReference type="EC" id="1.7.99.4" evidence="14"/>
<dbReference type="GO" id="GO:0016020">
    <property type="term" value="C:membrane"/>
    <property type="evidence" value="ECO:0007669"/>
    <property type="project" value="TreeGrafter"/>
</dbReference>
<dbReference type="EMBL" id="BJVQ01000055">
    <property type="protein sequence ID" value="GEL47954.1"/>
    <property type="molecule type" value="Genomic_DNA"/>
</dbReference>
<evidence type="ECO:0000256" key="2">
    <source>
        <dbReference type="ARBA" id="ARBA00001966"/>
    </source>
</evidence>
<dbReference type="EMBL" id="JACHDN010000001">
    <property type="protein sequence ID" value="MBB5472734.1"/>
    <property type="molecule type" value="Genomic_DNA"/>
</dbReference>
<protein>
    <submittedName>
        <fullName evidence="14">Nitrate reductase beta subunit</fullName>
        <ecNumber evidence="14">1.7.99.4</ecNumber>
    </submittedName>
    <submittedName>
        <fullName evidence="13">Nitrate reductase subunit beta</fullName>
    </submittedName>
</protein>
<evidence type="ECO:0000259" key="12">
    <source>
        <dbReference type="PROSITE" id="PS51379"/>
    </source>
</evidence>
<keyword evidence="4" id="KW-0813">Transport</keyword>
<comment type="subcellular location">
    <subcellularLocation>
        <location evidence="3">Cell envelope</location>
    </subcellularLocation>
</comment>
<keyword evidence="5" id="KW-0004">4Fe-4S</keyword>
<gene>
    <name evidence="13" type="ORF">CHO01_30700</name>
    <name evidence="14" type="ORF">HNR08_001470</name>
</gene>
<keyword evidence="10" id="KW-0411">Iron-sulfur</keyword>
<dbReference type="AlphaFoldDB" id="A0A511FHA6"/>
<dbReference type="Pfam" id="PF14711">
    <property type="entry name" value="Nitr_red_bet_C"/>
    <property type="match status" value="1"/>
</dbReference>
<evidence type="ECO:0000313" key="13">
    <source>
        <dbReference type="EMBL" id="GEL47954.1"/>
    </source>
</evidence>
<accession>A0A511FHA6</accession>
<comment type="cofactor">
    <cofactor evidence="2">
        <name>[4Fe-4S] cluster</name>
        <dbReference type="ChEBI" id="CHEBI:49883"/>
    </cofactor>
</comment>
<evidence type="ECO:0000313" key="15">
    <source>
        <dbReference type="Proteomes" id="UP000321723"/>
    </source>
</evidence>
<dbReference type="GO" id="GO:0042126">
    <property type="term" value="P:nitrate metabolic process"/>
    <property type="evidence" value="ECO:0007669"/>
    <property type="project" value="InterPro"/>
</dbReference>
<dbReference type="Pfam" id="PF13247">
    <property type="entry name" value="Fer4_11"/>
    <property type="match status" value="1"/>
</dbReference>
<evidence type="ECO:0000256" key="5">
    <source>
        <dbReference type="ARBA" id="ARBA00022485"/>
    </source>
</evidence>
<keyword evidence="15" id="KW-1185">Reference proteome</keyword>
<evidence type="ECO:0000256" key="7">
    <source>
        <dbReference type="ARBA" id="ARBA00022737"/>
    </source>
</evidence>
<feature type="domain" description="4Fe-4S ferredoxin-type" evidence="12">
    <location>
        <begin position="203"/>
        <end position="232"/>
    </location>
</feature>
<dbReference type="PANTHER" id="PTHR43518">
    <property type="entry name" value="NITRATE REDUCTASE BETA SUBUNIT"/>
    <property type="match status" value="1"/>
</dbReference>
<dbReference type="GO" id="GO:0009055">
    <property type="term" value="F:electron transfer activity"/>
    <property type="evidence" value="ECO:0007669"/>
    <property type="project" value="TreeGrafter"/>
</dbReference>
<keyword evidence="8" id="KW-0249">Electron transport</keyword>
<dbReference type="PROSITE" id="PS51379">
    <property type="entry name" value="4FE4S_FER_2"/>
    <property type="match status" value="3"/>
</dbReference>
<keyword evidence="6" id="KW-0479">Metal-binding</keyword>
<evidence type="ECO:0000256" key="3">
    <source>
        <dbReference type="ARBA" id="ARBA00004196"/>
    </source>
</evidence>
<keyword evidence="9" id="KW-0408">Iron</keyword>
<comment type="cofactor">
    <cofactor evidence="1">
        <name>[3Fe-4S] cluster</name>
        <dbReference type="ChEBI" id="CHEBI:21137"/>
    </cofactor>
</comment>
<dbReference type="Proteomes" id="UP000564629">
    <property type="component" value="Unassembled WGS sequence"/>
</dbReference>
<organism evidence="13 15">
    <name type="scientific">Cellulomonas hominis</name>
    <dbReference type="NCBI Taxonomy" id="156981"/>
    <lineage>
        <taxon>Bacteria</taxon>
        <taxon>Bacillati</taxon>
        <taxon>Actinomycetota</taxon>
        <taxon>Actinomycetes</taxon>
        <taxon>Micrococcales</taxon>
        <taxon>Cellulomonadaceae</taxon>
        <taxon>Cellulomonas</taxon>
    </lineage>
</organism>
<dbReference type="Gene3D" id="3.30.70.20">
    <property type="match status" value="3"/>
</dbReference>
<dbReference type="InterPro" id="IPR029263">
    <property type="entry name" value="Nitr_red_bet_C"/>
</dbReference>
<dbReference type="GO" id="GO:0051539">
    <property type="term" value="F:4 iron, 4 sulfur cluster binding"/>
    <property type="evidence" value="ECO:0007669"/>
    <property type="project" value="UniProtKB-KW"/>
</dbReference>
<keyword evidence="7" id="KW-0677">Repeat</keyword>
<evidence type="ECO:0000256" key="11">
    <source>
        <dbReference type="SAM" id="MobiDB-lite"/>
    </source>
</evidence>
<dbReference type="InterPro" id="IPR017896">
    <property type="entry name" value="4Fe4S_Fe-S-bd"/>
</dbReference>
<evidence type="ECO:0000256" key="8">
    <source>
        <dbReference type="ARBA" id="ARBA00022982"/>
    </source>
</evidence>
<dbReference type="SUPFAM" id="SSF54862">
    <property type="entry name" value="4Fe-4S ferredoxins"/>
    <property type="match status" value="1"/>
</dbReference>
<reference evidence="14 16" key="2">
    <citation type="submission" date="2020-08" db="EMBL/GenBank/DDBJ databases">
        <title>Sequencing the genomes of 1000 actinobacteria strains.</title>
        <authorList>
            <person name="Klenk H.-P."/>
        </authorList>
    </citation>
    <scope>NUCLEOTIDE SEQUENCE [LARGE SCALE GENOMIC DNA]</scope>
    <source>
        <strain evidence="14 16">DSM 9581</strain>
    </source>
</reference>
<dbReference type="FunFam" id="3.30.70.20:FF:000043">
    <property type="entry name" value="Respiratory nitrate reductase beta subunit"/>
    <property type="match status" value="1"/>
</dbReference>
<evidence type="ECO:0000256" key="10">
    <source>
        <dbReference type="ARBA" id="ARBA00023014"/>
    </source>
</evidence>
<dbReference type="Gene3D" id="1.10.3650.10">
    <property type="entry name" value="nitrate reductase domain like"/>
    <property type="match status" value="1"/>
</dbReference>
<evidence type="ECO:0000256" key="6">
    <source>
        <dbReference type="ARBA" id="ARBA00022723"/>
    </source>
</evidence>
<feature type="region of interest" description="Disordered" evidence="11">
    <location>
        <begin position="476"/>
        <end position="506"/>
    </location>
</feature>
<evidence type="ECO:0000313" key="16">
    <source>
        <dbReference type="Proteomes" id="UP000564629"/>
    </source>
</evidence>
<evidence type="ECO:0000313" key="14">
    <source>
        <dbReference type="EMBL" id="MBB5472734.1"/>
    </source>
</evidence>
<feature type="domain" description="4Fe-4S ferredoxin-type" evidence="12">
    <location>
        <begin position="4"/>
        <end position="33"/>
    </location>
</feature>
<dbReference type="GO" id="GO:0046872">
    <property type="term" value="F:metal ion binding"/>
    <property type="evidence" value="ECO:0007669"/>
    <property type="project" value="UniProtKB-KW"/>
</dbReference>
<dbReference type="InterPro" id="IPR038262">
    <property type="entry name" value="Nitr_red_bet_C_sf"/>
</dbReference>
<name>A0A511FHA6_9CELL</name>
<comment type="caution">
    <text evidence="13">The sequence shown here is derived from an EMBL/GenBank/DDBJ whole genome shotgun (WGS) entry which is preliminary data.</text>
</comment>
<dbReference type="GO" id="GO:0008940">
    <property type="term" value="F:nitrate reductase activity"/>
    <property type="evidence" value="ECO:0007669"/>
    <property type="project" value="InterPro"/>
</dbReference>
<dbReference type="PANTHER" id="PTHR43518:SF1">
    <property type="entry name" value="RESPIRATORY NITRATE REDUCTASE 1 BETA CHAIN"/>
    <property type="match status" value="1"/>
</dbReference>
<dbReference type="InterPro" id="IPR006547">
    <property type="entry name" value="NO3_Rdtase_bsu"/>
</dbReference>
<proteinExistence type="predicted"/>
<dbReference type="GO" id="GO:0030313">
    <property type="term" value="C:cell envelope"/>
    <property type="evidence" value="ECO:0007669"/>
    <property type="project" value="UniProtKB-SubCell"/>
</dbReference>
<sequence length="506" mass="55138">MAQVAMVMNLDKCIGCHTCSVTCKQTWTNRDGVEYVWFNNVETKPGVGYPRRYEDQDRWRGGWELDRKGRLRLRSGGRLRRLATIFSNPDLPELDDYYEPATYDFDTLISAPAGSDIPVARPRSAITGKEMKVSGGSNWDDDLAGSPLHAAQDPNLDAMTEQVRMSFEQTFMFHLPRICEHCLNPACVSACPSSAMYKRVEDGIVLVDQDKCRGWRMCVSACPYKKVYVNHRTGKAEKCTFCFPRIEAGLPTVCAETCVGRLRYIGLVLYDADAVAAAASVVDPADLLDAQRSVFLDPDDPEVQQAARAAGIADDWIAAAQASPIWQLISRHKVALPLHPEYRTLPMVWYIPPLSPVLDATTSRGADDADADDIFHTITALRIPMEYLASLFTAGDVDVVAGVLQKLAAVRAHMRRRSIDGSADSRALAGAGMSERDAEDLYRLLAIAKMSDRYVVPKAHKEDAAELASWASGCSLDGPGGPGMGGPGGGPGGGPVALTLQRRGPS</sequence>
<dbReference type="NCBIfam" id="TIGR01660">
    <property type="entry name" value="narH"/>
    <property type="match status" value="1"/>
</dbReference>
<reference evidence="13 15" key="1">
    <citation type="submission" date="2019-07" db="EMBL/GenBank/DDBJ databases">
        <title>Whole genome shotgun sequence of Cellulomonas hominis NBRC 16055.</title>
        <authorList>
            <person name="Hosoyama A."/>
            <person name="Uohara A."/>
            <person name="Ohji S."/>
            <person name="Ichikawa N."/>
        </authorList>
    </citation>
    <scope>NUCLEOTIDE SEQUENCE [LARGE SCALE GENOMIC DNA]</scope>
    <source>
        <strain evidence="13 15">NBRC 16055</strain>
    </source>
</reference>
<dbReference type="GO" id="GO:0009061">
    <property type="term" value="P:anaerobic respiration"/>
    <property type="evidence" value="ECO:0007669"/>
    <property type="project" value="TreeGrafter"/>
</dbReference>
<dbReference type="GO" id="GO:0009325">
    <property type="term" value="C:nitrate reductase complex"/>
    <property type="evidence" value="ECO:0007669"/>
    <property type="project" value="InterPro"/>
</dbReference>
<evidence type="ECO:0000256" key="1">
    <source>
        <dbReference type="ARBA" id="ARBA00001927"/>
    </source>
</evidence>
<evidence type="ECO:0000256" key="4">
    <source>
        <dbReference type="ARBA" id="ARBA00022448"/>
    </source>
</evidence>
<keyword evidence="14" id="KW-0560">Oxidoreductase</keyword>
<dbReference type="Proteomes" id="UP000321723">
    <property type="component" value="Unassembled WGS sequence"/>
</dbReference>
<feature type="compositionally biased region" description="Gly residues" evidence="11">
    <location>
        <begin position="478"/>
        <end position="495"/>
    </location>
</feature>
<evidence type="ECO:0000256" key="9">
    <source>
        <dbReference type="ARBA" id="ARBA00023004"/>
    </source>
</evidence>